<feature type="compositionally biased region" description="Basic and acidic residues" evidence="1">
    <location>
        <begin position="17"/>
        <end position="36"/>
    </location>
</feature>
<dbReference type="Pfam" id="PF11915">
    <property type="entry name" value="DUF3433"/>
    <property type="match status" value="2"/>
</dbReference>
<organism evidence="3 4">
    <name type="scientific">Cladophialophora yegresii CBS 114405</name>
    <dbReference type="NCBI Taxonomy" id="1182544"/>
    <lineage>
        <taxon>Eukaryota</taxon>
        <taxon>Fungi</taxon>
        <taxon>Dikarya</taxon>
        <taxon>Ascomycota</taxon>
        <taxon>Pezizomycotina</taxon>
        <taxon>Eurotiomycetes</taxon>
        <taxon>Chaetothyriomycetidae</taxon>
        <taxon>Chaetothyriales</taxon>
        <taxon>Herpotrichiellaceae</taxon>
        <taxon>Cladophialophora</taxon>
    </lineage>
</organism>
<dbReference type="HOGENOM" id="CLU_003000_1_0_1"/>
<dbReference type="RefSeq" id="XP_007760875.1">
    <property type="nucleotide sequence ID" value="XM_007762685.1"/>
</dbReference>
<dbReference type="OrthoDB" id="5332281at2759"/>
<proteinExistence type="predicted"/>
<reference evidence="3 4" key="1">
    <citation type="submission" date="2013-03" db="EMBL/GenBank/DDBJ databases">
        <title>The Genome Sequence of Cladophialophora yegresii CBS 114405.</title>
        <authorList>
            <consortium name="The Broad Institute Genomics Platform"/>
            <person name="Cuomo C."/>
            <person name="de Hoog S."/>
            <person name="Gorbushina A."/>
            <person name="Walker B."/>
            <person name="Young S.K."/>
            <person name="Zeng Q."/>
            <person name="Gargeya S."/>
            <person name="Fitzgerald M."/>
            <person name="Haas B."/>
            <person name="Abouelleil A."/>
            <person name="Allen A.W."/>
            <person name="Alvarado L."/>
            <person name="Arachchi H.M."/>
            <person name="Berlin A.M."/>
            <person name="Chapman S.B."/>
            <person name="Gainer-Dewar J."/>
            <person name="Goldberg J."/>
            <person name="Griggs A."/>
            <person name="Gujja S."/>
            <person name="Hansen M."/>
            <person name="Howarth C."/>
            <person name="Imamovic A."/>
            <person name="Ireland A."/>
            <person name="Larimer J."/>
            <person name="McCowan C."/>
            <person name="Murphy C."/>
            <person name="Pearson M."/>
            <person name="Poon T.W."/>
            <person name="Priest M."/>
            <person name="Roberts A."/>
            <person name="Saif S."/>
            <person name="Shea T."/>
            <person name="Sisk P."/>
            <person name="Sykes S."/>
            <person name="Wortman J."/>
            <person name="Nusbaum C."/>
            <person name="Birren B."/>
        </authorList>
    </citation>
    <scope>NUCLEOTIDE SEQUENCE [LARGE SCALE GENOMIC DNA]</scope>
    <source>
        <strain evidence="3 4">CBS 114405</strain>
    </source>
</reference>
<evidence type="ECO:0000313" key="3">
    <source>
        <dbReference type="EMBL" id="EXJ55765.1"/>
    </source>
</evidence>
<keyword evidence="2" id="KW-0812">Transmembrane</keyword>
<evidence type="ECO:0000256" key="2">
    <source>
        <dbReference type="SAM" id="Phobius"/>
    </source>
</evidence>
<keyword evidence="4" id="KW-1185">Reference proteome</keyword>
<feature type="region of interest" description="Disordered" evidence="1">
    <location>
        <begin position="1"/>
        <end position="57"/>
    </location>
</feature>
<dbReference type="VEuPathDB" id="FungiDB:A1O7_08695"/>
<dbReference type="STRING" id="1182544.W9VRV4"/>
<dbReference type="PANTHER" id="PTHR37544:SF1">
    <property type="entry name" value="PHOSPHORIBOSYLAMINOIMIDAZOLE-SUCCINOCARBOXAMIDE SYNTHASE"/>
    <property type="match status" value="1"/>
</dbReference>
<dbReference type="PANTHER" id="PTHR37544">
    <property type="entry name" value="SPRAY-RELATED"/>
    <property type="match status" value="1"/>
</dbReference>
<protein>
    <submittedName>
        <fullName evidence="3">Uncharacterized protein</fullName>
    </submittedName>
</protein>
<gene>
    <name evidence="3" type="ORF">A1O7_08695</name>
</gene>
<feature type="region of interest" description="Disordered" evidence="1">
    <location>
        <begin position="1334"/>
        <end position="1379"/>
    </location>
</feature>
<evidence type="ECO:0000256" key="1">
    <source>
        <dbReference type="SAM" id="MobiDB-lite"/>
    </source>
</evidence>
<feature type="compositionally biased region" description="Acidic residues" evidence="1">
    <location>
        <begin position="1370"/>
        <end position="1379"/>
    </location>
</feature>
<feature type="transmembrane region" description="Helical" evidence="2">
    <location>
        <begin position="145"/>
        <end position="167"/>
    </location>
</feature>
<dbReference type="Proteomes" id="UP000019473">
    <property type="component" value="Unassembled WGS sequence"/>
</dbReference>
<feature type="transmembrane region" description="Helical" evidence="2">
    <location>
        <begin position="636"/>
        <end position="659"/>
    </location>
</feature>
<feature type="compositionally biased region" description="Basic and acidic residues" evidence="1">
    <location>
        <begin position="1345"/>
        <end position="1358"/>
    </location>
</feature>
<feature type="compositionally biased region" description="Gly residues" evidence="1">
    <location>
        <begin position="1511"/>
        <end position="1525"/>
    </location>
</feature>
<dbReference type="EMBL" id="AMGW01000006">
    <property type="protein sequence ID" value="EXJ55765.1"/>
    <property type="molecule type" value="Genomic_DNA"/>
</dbReference>
<feature type="transmembrane region" description="Helical" evidence="2">
    <location>
        <begin position="793"/>
        <end position="813"/>
    </location>
</feature>
<comment type="caution">
    <text evidence="3">The sequence shown here is derived from an EMBL/GenBank/DDBJ whole genome shotgun (WGS) entry which is preliminary data.</text>
</comment>
<keyword evidence="2" id="KW-1133">Transmembrane helix</keyword>
<feature type="transmembrane region" description="Helical" evidence="2">
    <location>
        <begin position="182"/>
        <end position="203"/>
    </location>
</feature>
<name>W9VRV4_9EURO</name>
<accession>W9VRV4</accession>
<feature type="transmembrane region" description="Helical" evidence="2">
    <location>
        <begin position="750"/>
        <end position="772"/>
    </location>
</feature>
<feature type="transmembrane region" description="Helical" evidence="2">
    <location>
        <begin position="861"/>
        <end position="884"/>
    </location>
</feature>
<evidence type="ECO:0000313" key="4">
    <source>
        <dbReference type="Proteomes" id="UP000019473"/>
    </source>
</evidence>
<feature type="transmembrane region" description="Helical" evidence="2">
    <location>
        <begin position="1273"/>
        <end position="1292"/>
    </location>
</feature>
<sequence length="1540" mass="165945">MEATSHPGGYLSVPITESERAQAARARDDSSERLLSEPRQPSPDSRDPSPEFRPPPVAQLQVPFPSRFPSIHAGPVARQLAPAFQHRVENAQYRPISTVLEEDEPESIKLRPYTAVADEDDSRLLPLVVPGPTPPLWTPIWLKKWFLGLFALVFAGFLVALVLLWYYDDQNDGFHIDQGTSHYAWAYTPTIIVVFVVAAWRMVDHHSKLAMPYDALQNGPTKASESLLVDYISKFQLMALFEAFKNSHFAVITSITGFVLLKVVTVFSTGLLLALPTQVTLKGASLKANGFDGASFNPDSALGSRSSLTQPVYAYYGSIVQGMPWENGVTLRLAYSAISIISDTPMDGDVTVSGEVDAFVPTMSCKAVDVQLTTPRIVNDTNSASAFAASSNITFNIPTGDLCGKLSSVTVPADNPYTEILPERQVSGTMQQVFCGATNVSVPDAAGPQGLLFTITDIAYQQALFDNATDLAGGSFTIASDVSRTLTNITNVFCTPSYMMTKARFTNNTQLLDSSQAALIDLKDDGGNSTLEGFSDWNATNVISQASIAAQVLFGDAINDDTITDSSAIFMLMALTRGSRNLDTLINPNVMMDAATDTYQGILSQYAHLNLRATDNSDVVGGKVTRQERRLRVNDVSVWTMASACGLLFLFCITLIFIAPRAVVPRDPSSIGAVATTLTRSTELNRLLRKQGVPSYANQKTALAGYEFGTAIASTDSGRTSFKIVVSEGEPDEPTTQPSMEIKWWTPLTATIPALIITLILPVGTIVALELIQRRSDEHSGFYTVADDKWTEVYSHYFPGLVMLILAALVNMLDFNIALFTPWNNLASVGAVHKKSILNNILGRSPPYAFLQAVKTGSLGAMLSIAATTVASILTVIASGLYYVQHYSVDGASISLTQTDSFALTWADSFSNDNGAGAMTNLIMHQKFSYPQFTYEGLVFPKLALNNSALTTDTLTTVTGSPPHTLPAVQANLRCDILPTDSFSLSTVAAGSGSAYATDQAFVTVRANLPDSCHLGGTQGTDDFILYENNFELPSGGGATYAGAQLDLLFGENATTYGNYGESRGQYIGDNPPVGCPSLAFTFGHFQLDGTDKSQVTTMICYQEIQGLSANVTLRPNSTTIDPNHPPVVQESSVFLHENPLANNSGINTFDFRIQNNLAQEMTVFNGGSGTPATDPSSTTTYDVLFQAIINGTSPHEPASLAGPDNQDVLVDAITRFYQIYMAQAISANMRGPVNSLSDSSRLLRRQSSSSLTTTSPTTLDTPRLVQDMDSKLILQVLLSIMAALSASAYLFTKFHRVLPCNPCSIAGTMSLLAGSDLVHSTDDGLCECCGKPRRRSFGPAGDDPTNRPESIHARPEETGGMGSHHGEGEGEEGEEVEVDDRTQVIEDGAEWVSASQFERVFAGKRYSMGWWRERRALGKRRRYGVDIGLRADGSDDQDWELGSRRLQSAGFSGFMVPNMNMNMSVRGRGDRDGRGGYSYARGNDREPSPGVFGPEEDARPGARFRYDGYDGPGGDGGGGGGGPGPATMAARRSPLGGEA</sequence>
<dbReference type="InterPro" id="IPR021840">
    <property type="entry name" value="DUF3433"/>
</dbReference>
<dbReference type="GeneID" id="19183260"/>
<dbReference type="eggNOG" id="ENOG502QQ7D">
    <property type="taxonomic scope" value="Eukaryota"/>
</dbReference>
<feature type="region of interest" description="Disordered" evidence="1">
    <location>
        <begin position="1465"/>
        <end position="1540"/>
    </location>
</feature>
<feature type="compositionally biased region" description="Basic and acidic residues" evidence="1">
    <location>
        <begin position="1497"/>
        <end position="1509"/>
    </location>
</feature>
<keyword evidence="2" id="KW-0472">Membrane</keyword>